<evidence type="ECO:0000256" key="1">
    <source>
        <dbReference type="SAM" id="MobiDB-lite"/>
    </source>
</evidence>
<protein>
    <submittedName>
        <fullName evidence="2">Uncharacterized protein</fullName>
    </submittedName>
</protein>
<gene>
    <name evidence="2" type="ORF">O181_076765</name>
</gene>
<dbReference type="EMBL" id="AVOT02041685">
    <property type="protein sequence ID" value="MBW0537050.1"/>
    <property type="molecule type" value="Genomic_DNA"/>
</dbReference>
<proteinExistence type="predicted"/>
<evidence type="ECO:0000313" key="2">
    <source>
        <dbReference type="EMBL" id="MBW0537050.1"/>
    </source>
</evidence>
<feature type="region of interest" description="Disordered" evidence="1">
    <location>
        <begin position="91"/>
        <end position="110"/>
    </location>
</feature>
<keyword evidence="3" id="KW-1185">Reference proteome</keyword>
<dbReference type="Proteomes" id="UP000765509">
    <property type="component" value="Unassembled WGS sequence"/>
</dbReference>
<accession>A0A9Q3FGV5</accession>
<name>A0A9Q3FGV5_9BASI</name>
<dbReference type="AlphaFoldDB" id="A0A9Q3FGV5"/>
<comment type="caution">
    <text evidence="2">The sequence shown here is derived from an EMBL/GenBank/DDBJ whole genome shotgun (WGS) entry which is preliminary data.</text>
</comment>
<reference evidence="2" key="1">
    <citation type="submission" date="2021-03" db="EMBL/GenBank/DDBJ databases">
        <title>Draft genome sequence of rust myrtle Austropuccinia psidii MF-1, a brazilian biotype.</title>
        <authorList>
            <person name="Quecine M.C."/>
            <person name="Pachon D.M.R."/>
            <person name="Bonatelli M.L."/>
            <person name="Correr F.H."/>
            <person name="Franceschini L.M."/>
            <person name="Leite T.F."/>
            <person name="Margarido G.R.A."/>
            <person name="Almeida C.A."/>
            <person name="Ferrarezi J.A."/>
            <person name="Labate C.A."/>
        </authorList>
    </citation>
    <scope>NUCLEOTIDE SEQUENCE</scope>
    <source>
        <strain evidence="2">MF-1</strain>
    </source>
</reference>
<sequence length="147" mass="16767">MGLRSQQQIRQRQKIPIISKFEKTSRNVPIDFYRPEWSNEKDHSQKVVAANLSEVAFVLGKDLPPGTKQNPNKRLGNLSFNQKYWESTIQEYKIKPGTPNSSERDSKAGCSDYESVDFNVPNANCDVNNNGLSEEFIYHGESNLDLD</sequence>
<evidence type="ECO:0000313" key="3">
    <source>
        <dbReference type="Proteomes" id="UP000765509"/>
    </source>
</evidence>
<organism evidence="2 3">
    <name type="scientific">Austropuccinia psidii MF-1</name>
    <dbReference type="NCBI Taxonomy" id="1389203"/>
    <lineage>
        <taxon>Eukaryota</taxon>
        <taxon>Fungi</taxon>
        <taxon>Dikarya</taxon>
        <taxon>Basidiomycota</taxon>
        <taxon>Pucciniomycotina</taxon>
        <taxon>Pucciniomycetes</taxon>
        <taxon>Pucciniales</taxon>
        <taxon>Sphaerophragmiaceae</taxon>
        <taxon>Austropuccinia</taxon>
    </lineage>
</organism>